<feature type="compositionally biased region" description="Polar residues" evidence="1">
    <location>
        <begin position="1"/>
        <end position="10"/>
    </location>
</feature>
<proteinExistence type="predicted"/>
<gene>
    <name evidence="2" type="ORF">LI82_02655</name>
</gene>
<feature type="region of interest" description="Disordered" evidence="1">
    <location>
        <begin position="1"/>
        <end position="39"/>
    </location>
</feature>
<dbReference type="AlphaFoldDB" id="A0A099T411"/>
<protein>
    <submittedName>
        <fullName evidence="2">Uncharacterized protein</fullName>
    </submittedName>
</protein>
<evidence type="ECO:0000313" key="3">
    <source>
        <dbReference type="Proteomes" id="UP000029859"/>
    </source>
</evidence>
<reference evidence="2 3" key="1">
    <citation type="submission" date="2014-09" db="EMBL/GenBank/DDBJ databases">
        <title>Draft genome sequence of an obligately methylotrophic methanogen, Methanococcoides methylutens, isolated from marine sediment.</title>
        <authorList>
            <person name="Guan Y."/>
            <person name="Ngugi D.K."/>
            <person name="Blom J."/>
            <person name="Ali S."/>
            <person name="Ferry J.G."/>
            <person name="Stingl U."/>
        </authorList>
    </citation>
    <scope>NUCLEOTIDE SEQUENCE [LARGE SCALE GENOMIC DNA]</scope>
    <source>
        <strain evidence="2 3">DSM 2657</strain>
    </source>
</reference>
<sequence length="356" mass="40893">MDKISPSNINGVPGKGWEQGIDKNNINRPTRTGHNTNISSPTSDCLVKGAILNAVLAGAHTCGDLRKVLPQVDYGSLRTSLHRYCKYGYLMKVGGKPYRYELTTKGREHAANPFIYRENFYKKLGGFIDRKVEEEIGVLLQDPSFIARIASEHPDHAETIYKTLTKRIPVTVRDQILEDEGVDVGKNVVNGGISSRERKVMEENQKLRRILASRRGTFVEEKFPKPHKKLQTNEDRYHVMERYLEKQLRKKFFDFPEVWHYPYRFIGSSSMSELAKNKLKGGEIVIYDKRTASKMVQKRLIRKLKANEIEECVFFLQRRPDGLYVVSKEVPATKILDAKCIPEEPEKEVRIVPPSK</sequence>
<evidence type="ECO:0000313" key="2">
    <source>
        <dbReference type="EMBL" id="KGK98961.1"/>
    </source>
</evidence>
<organism evidence="2 3">
    <name type="scientific">Methanococcoides methylutens</name>
    <dbReference type="NCBI Taxonomy" id="2226"/>
    <lineage>
        <taxon>Archaea</taxon>
        <taxon>Methanobacteriati</taxon>
        <taxon>Methanobacteriota</taxon>
        <taxon>Stenosarchaea group</taxon>
        <taxon>Methanomicrobia</taxon>
        <taxon>Methanosarcinales</taxon>
        <taxon>Methanosarcinaceae</taxon>
        <taxon>Methanococcoides</taxon>
    </lineage>
</organism>
<dbReference type="RefSeq" id="WP_048193395.1">
    <property type="nucleotide sequence ID" value="NZ_CAAGSM010000002.1"/>
</dbReference>
<comment type="caution">
    <text evidence="2">The sequence shown here is derived from an EMBL/GenBank/DDBJ whole genome shotgun (WGS) entry which is preliminary data.</text>
</comment>
<name>A0A099T411_METMT</name>
<dbReference type="Proteomes" id="UP000029859">
    <property type="component" value="Unassembled WGS sequence"/>
</dbReference>
<accession>A0A099T411</accession>
<dbReference type="EMBL" id="JRHO01000009">
    <property type="protein sequence ID" value="KGK98961.1"/>
    <property type="molecule type" value="Genomic_DNA"/>
</dbReference>
<feature type="compositionally biased region" description="Polar residues" evidence="1">
    <location>
        <begin position="22"/>
        <end position="39"/>
    </location>
</feature>
<evidence type="ECO:0000256" key="1">
    <source>
        <dbReference type="SAM" id="MobiDB-lite"/>
    </source>
</evidence>
<keyword evidence="3" id="KW-1185">Reference proteome</keyword>